<keyword evidence="2" id="KW-0378">Hydrolase</keyword>
<dbReference type="OrthoDB" id="275617at2"/>
<dbReference type="PRINTS" id="PR00834">
    <property type="entry name" value="PROTEASES2C"/>
</dbReference>
<dbReference type="GO" id="GO:0006508">
    <property type="term" value="P:proteolysis"/>
    <property type="evidence" value="ECO:0007669"/>
    <property type="project" value="UniProtKB-KW"/>
</dbReference>
<feature type="region of interest" description="Disordered" evidence="1">
    <location>
        <begin position="276"/>
        <end position="298"/>
    </location>
</feature>
<dbReference type="Pfam" id="PF13365">
    <property type="entry name" value="Trypsin_2"/>
    <property type="match status" value="1"/>
</dbReference>
<dbReference type="SUPFAM" id="SSF50494">
    <property type="entry name" value="Trypsin-like serine proteases"/>
    <property type="match status" value="1"/>
</dbReference>
<dbReference type="InterPro" id="IPR009003">
    <property type="entry name" value="Peptidase_S1_PA"/>
</dbReference>
<feature type="compositionally biased region" description="Polar residues" evidence="1">
    <location>
        <begin position="318"/>
        <end position="330"/>
    </location>
</feature>
<organism evidence="2 3">
    <name type="scientific">Bythopirellula goksoeyrii</name>
    <dbReference type="NCBI Taxonomy" id="1400387"/>
    <lineage>
        <taxon>Bacteria</taxon>
        <taxon>Pseudomonadati</taxon>
        <taxon>Planctomycetota</taxon>
        <taxon>Planctomycetia</taxon>
        <taxon>Pirellulales</taxon>
        <taxon>Lacipirellulaceae</taxon>
        <taxon>Bythopirellula</taxon>
    </lineage>
</organism>
<dbReference type="Gene3D" id="2.40.10.10">
    <property type="entry name" value="Trypsin-like serine proteases"/>
    <property type="match status" value="2"/>
</dbReference>
<keyword evidence="3" id="KW-1185">Reference proteome</keyword>
<evidence type="ECO:0000313" key="2">
    <source>
        <dbReference type="EMBL" id="QEG32782.1"/>
    </source>
</evidence>
<dbReference type="InterPro" id="IPR043504">
    <property type="entry name" value="Peptidase_S1_PA_chymotrypsin"/>
</dbReference>
<dbReference type="RefSeq" id="WP_148071617.1">
    <property type="nucleotide sequence ID" value="NZ_CP042913.1"/>
</dbReference>
<sequence length="390" mass="41907">MLHQVSEFWRVCARYRIAIAGTILCAHFALPLQALADFSSANFARIWQEEIGSRLSDVQQQPALNTVPLGTLPSPSAMPTQSAKPHPAVVRVVVPEGEATSFGSGTLIDVREEFGLVITNWHVVRDAKGPIEVIFPNGVTSKARSLKVDPDWDLAALVIWHPQVEPVKIADKAPQPGDLLTICGYGPGIYRSVTGRCTQYYSPNVNLPQQMVELDVEARQGDSGGPIFNDRGELAGVLFGAGQGTTLGSFGGRVESFLATLAPNIGRQAENAIVQGSAKEDARSLAPRTSDSTQASFEDEWQSSEAQLADLRAENPDQSKASHNANTLSPPTFDELEEQPHDEIVDAEVASPQRNKSHFTAKQPLFEQVKTALAAVGIVALAVMVLKAAG</sequence>
<protein>
    <submittedName>
        <fullName evidence="2">Periplasmic serine endoprotease DegP</fullName>
        <ecNumber evidence="2">3.4.21.107</ecNumber>
    </submittedName>
</protein>
<evidence type="ECO:0000313" key="3">
    <source>
        <dbReference type="Proteomes" id="UP000323917"/>
    </source>
</evidence>
<name>A0A5B9Q5W1_9BACT</name>
<dbReference type="PANTHER" id="PTHR43019:SF23">
    <property type="entry name" value="PROTEASE DO-LIKE 5, CHLOROPLASTIC"/>
    <property type="match status" value="1"/>
</dbReference>
<dbReference type="PANTHER" id="PTHR43019">
    <property type="entry name" value="SERINE ENDOPROTEASE DEGS"/>
    <property type="match status" value="1"/>
</dbReference>
<dbReference type="GO" id="GO:0004252">
    <property type="term" value="F:serine-type endopeptidase activity"/>
    <property type="evidence" value="ECO:0007669"/>
    <property type="project" value="InterPro"/>
</dbReference>
<dbReference type="EMBL" id="CP042913">
    <property type="protein sequence ID" value="QEG32782.1"/>
    <property type="molecule type" value="Genomic_DNA"/>
</dbReference>
<feature type="region of interest" description="Disordered" evidence="1">
    <location>
        <begin position="314"/>
        <end position="335"/>
    </location>
</feature>
<reference evidence="2 3" key="1">
    <citation type="submission" date="2019-08" db="EMBL/GenBank/DDBJ databases">
        <title>Deep-cultivation of Planctomycetes and their phenomic and genomic characterization uncovers novel biology.</title>
        <authorList>
            <person name="Wiegand S."/>
            <person name="Jogler M."/>
            <person name="Boedeker C."/>
            <person name="Pinto D."/>
            <person name="Vollmers J."/>
            <person name="Rivas-Marin E."/>
            <person name="Kohn T."/>
            <person name="Peeters S.H."/>
            <person name="Heuer A."/>
            <person name="Rast P."/>
            <person name="Oberbeckmann S."/>
            <person name="Bunk B."/>
            <person name="Jeske O."/>
            <person name="Meyerdierks A."/>
            <person name="Storesund J.E."/>
            <person name="Kallscheuer N."/>
            <person name="Luecker S."/>
            <person name="Lage O.M."/>
            <person name="Pohl T."/>
            <person name="Merkel B.J."/>
            <person name="Hornburger P."/>
            <person name="Mueller R.-W."/>
            <person name="Bruemmer F."/>
            <person name="Labrenz M."/>
            <person name="Spormann A.M."/>
            <person name="Op den Camp H."/>
            <person name="Overmann J."/>
            <person name="Amann R."/>
            <person name="Jetten M.S.M."/>
            <person name="Mascher T."/>
            <person name="Medema M.H."/>
            <person name="Devos D.P."/>
            <person name="Kaster A.-K."/>
            <person name="Ovreas L."/>
            <person name="Rohde M."/>
            <person name="Galperin M.Y."/>
            <person name="Jogler C."/>
        </authorList>
    </citation>
    <scope>NUCLEOTIDE SEQUENCE [LARGE SCALE GENOMIC DNA]</scope>
    <source>
        <strain evidence="2 3">Pr1d</strain>
    </source>
</reference>
<dbReference type="EC" id="3.4.21.107" evidence="2"/>
<proteinExistence type="predicted"/>
<evidence type="ECO:0000256" key="1">
    <source>
        <dbReference type="SAM" id="MobiDB-lite"/>
    </source>
</evidence>
<dbReference type="Proteomes" id="UP000323917">
    <property type="component" value="Chromosome"/>
</dbReference>
<dbReference type="AlphaFoldDB" id="A0A5B9Q5W1"/>
<dbReference type="InterPro" id="IPR001940">
    <property type="entry name" value="Peptidase_S1C"/>
</dbReference>
<keyword evidence="2" id="KW-0645">Protease</keyword>
<dbReference type="KEGG" id="bgok:Pr1d_00420"/>
<feature type="compositionally biased region" description="Polar residues" evidence="1">
    <location>
        <begin position="287"/>
        <end position="296"/>
    </location>
</feature>
<gene>
    <name evidence="2" type="primary">degP_1</name>
    <name evidence="2" type="ORF">Pr1d_00420</name>
</gene>
<accession>A0A5B9Q5W1</accession>